<evidence type="ECO:0000313" key="5">
    <source>
        <dbReference type="Proteomes" id="UP000002195"/>
    </source>
</evidence>
<dbReference type="OMA" id="QENMERW"/>
<dbReference type="PROSITE" id="PS50033">
    <property type="entry name" value="UBX"/>
    <property type="match status" value="1"/>
</dbReference>
<feature type="domain" description="UBX" evidence="3">
    <location>
        <begin position="181"/>
        <end position="261"/>
    </location>
</feature>
<comment type="caution">
    <text evidence="4">The sequence shown here is derived from an EMBL/GenBank/DDBJ whole genome shotgun (WGS) entry which is preliminary data.</text>
</comment>
<reference evidence="4 5" key="1">
    <citation type="journal article" date="2005" name="Nature">
        <title>The genome of the social amoeba Dictyostelium discoideum.</title>
        <authorList>
            <consortium name="The Dictyostelium discoideum Sequencing Consortium"/>
            <person name="Eichinger L."/>
            <person name="Pachebat J.A."/>
            <person name="Glockner G."/>
            <person name="Rajandream M.A."/>
            <person name="Sucgang R."/>
            <person name="Berriman M."/>
            <person name="Song J."/>
            <person name="Olsen R."/>
            <person name="Szafranski K."/>
            <person name="Xu Q."/>
            <person name="Tunggal B."/>
            <person name="Kummerfeld S."/>
            <person name="Madera M."/>
            <person name="Konfortov B.A."/>
            <person name="Rivero F."/>
            <person name="Bankier A.T."/>
            <person name="Lehmann R."/>
            <person name="Hamlin N."/>
            <person name="Davies R."/>
            <person name="Gaudet P."/>
            <person name="Fey P."/>
            <person name="Pilcher K."/>
            <person name="Chen G."/>
            <person name="Saunders D."/>
            <person name="Sodergren E."/>
            <person name="Davis P."/>
            <person name="Kerhornou A."/>
            <person name="Nie X."/>
            <person name="Hall N."/>
            <person name="Anjard C."/>
            <person name="Hemphill L."/>
            <person name="Bason N."/>
            <person name="Farbrother P."/>
            <person name="Desany B."/>
            <person name="Just E."/>
            <person name="Morio T."/>
            <person name="Rost R."/>
            <person name="Churcher C."/>
            <person name="Cooper J."/>
            <person name="Haydock S."/>
            <person name="van Driessche N."/>
            <person name="Cronin A."/>
            <person name="Goodhead I."/>
            <person name="Muzny D."/>
            <person name="Mourier T."/>
            <person name="Pain A."/>
            <person name="Lu M."/>
            <person name="Harper D."/>
            <person name="Lindsay R."/>
            <person name="Hauser H."/>
            <person name="James K."/>
            <person name="Quiles M."/>
            <person name="Madan Babu M."/>
            <person name="Saito T."/>
            <person name="Buchrieser C."/>
            <person name="Wardroper A."/>
            <person name="Felder M."/>
            <person name="Thangavelu M."/>
            <person name="Johnson D."/>
            <person name="Knights A."/>
            <person name="Loulseged H."/>
            <person name="Mungall K."/>
            <person name="Oliver K."/>
            <person name="Price C."/>
            <person name="Quail M.A."/>
            <person name="Urushihara H."/>
            <person name="Hernandez J."/>
            <person name="Rabbinowitsch E."/>
            <person name="Steffen D."/>
            <person name="Sanders M."/>
            <person name="Ma J."/>
            <person name="Kohara Y."/>
            <person name="Sharp S."/>
            <person name="Simmonds M."/>
            <person name="Spiegler S."/>
            <person name="Tivey A."/>
            <person name="Sugano S."/>
            <person name="White B."/>
            <person name="Walker D."/>
            <person name="Woodward J."/>
            <person name="Winckler T."/>
            <person name="Tanaka Y."/>
            <person name="Shaulsky G."/>
            <person name="Schleicher M."/>
            <person name="Weinstock G."/>
            <person name="Rosenthal A."/>
            <person name="Cox E.C."/>
            <person name="Chisholm R.L."/>
            <person name="Gibbs R."/>
            <person name="Loomis W.F."/>
            <person name="Platzer M."/>
            <person name="Kay R.R."/>
            <person name="Williams J."/>
            <person name="Dear P.H."/>
            <person name="Noegel A.A."/>
            <person name="Barrell B."/>
            <person name="Kuspa A."/>
        </authorList>
    </citation>
    <scope>NUCLEOTIDE SEQUENCE [LARGE SCALE GENOMIC DNA]</scope>
    <source>
        <strain evidence="4 5">AX4</strain>
    </source>
</reference>
<dbReference type="HOGENOM" id="CLU_1055343_0_0_1"/>
<dbReference type="VEuPathDB" id="AmoebaDB:DDB_G0269774"/>
<dbReference type="EMBL" id="AAFI02000005">
    <property type="protein sequence ID" value="EAL72237.1"/>
    <property type="molecule type" value="Genomic_DNA"/>
</dbReference>
<dbReference type="GeneID" id="8617222"/>
<dbReference type="STRING" id="44689.Q55D65"/>
<dbReference type="PhylomeDB" id="Q55D65"/>
<dbReference type="Gene3D" id="3.10.20.90">
    <property type="entry name" value="Phosphatidylinositol 3-kinase Catalytic Subunit, Chain A, domain 1"/>
    <property type="match status" value="1"/>
</dbReference>
<evidence type="ECO:0000313" key="4">
    <source>
        <dbReference type="EMBL" id="EAL72237.1"/>
    </source>
</evidence>
<dbReference type="SUPFAM" id="SSF54236">
    <property type="entry name" value="Ubiquitin-like"/>
    <property type="match status" value="1"/>
</dbReference>
<keyword evidence="5" id="KW-1185">Reference proteome</keyword>
<name>Q55D65_DICDI</name>
<organism evidence="4 5">
    <name type="scientific">Dictyostelium discoideum</name>
    <name type="common">Social amoeba</name>
    <dbReference type="NCBI Taxonomy" id="44689"/>
    <lineage>
        <taxon>Eukaryota</taxon>
        <taxon>Amoebozoa</taxon>
        <taxon>Evosea</taxon>
        <taxon>Eumycetozoa</taxon>
        <taxon>Dictyostelia</taxon>
        <taxon>Dictyosteliales</taxon>
        <taxon>Dictyosteliaceae</taxon>
        <taxon>Dictyostelium</taxon>
    </lineage>
</organism>
<dbReference type="InterPro" id="IPR050730">
    <property type="entry name" value="UBX_domain-protein"/>
</dbReference>
<feature type="coiled-coil region" evidence="1">
    <location>
        <begin position="142"/>
        <end position="173"/>
    </location>
</feature>
<keyword evidence="2" id="KW-1133">Transmembrane helix</keyword>
<dbReference type="PaxDb" id="44689-DDB0304492"/>
<proteinExistence type="predicted"/>
<dbReference type="PANTHER" id="PTHR23322">
    <property type="entry name" value="FAS-ASSOCIATED PROTEIN"/>
    <property type="match status" value="1"/>
</dbReference>
<evidence type="ECO:0000256" key="1">
    <source>
        <dbReference type="SAM" id="Coils"/>
    </source>
</evidence>
<keyword evidence="1" id="KW-0175">Coiled coil</keyword>
<dbReference type="dictyBase" id="DDB_G0269774"/>
<dbReference type="eggNOG" id="ENOG502SW4Z">
    <property type="taxonomic scope" value="Eukaryota"/>
</dbReference>
<dbReference type="Reactome" id="R-DDI-6798695">
    <property type="pathway name" value="Neutrophil degranulation"/>
</dbReference>
<feature type="transmembrane region" description="Helical" evidence="2">
    <location>
        <begin position="6"/>
        <end position="25"/>
    </location>
</feature>
<dbReference type="AlphaFoldDB" id="Q55D65"/>
<dbReference type="KEGG" id="ddi:DDB_G0269774"/>
<accession>Q55D65</accession>
<dbReference type="SMART" id="SM00166">
    <property type="entry name" value="UBX"/>
    <property type="match status" value="1"/>
</dbReference>
<gene>
    <name evidence="4" type="ORF">DDB_G0269774</name>
</gene>
<dbReference type="Pfam" id="PF00789">
    <property type="entry name" value="UBX"/>
    <property type="match status" value="1"/>
</dbReference>
<evidence type="ECO:0000259" key="3">
    <source>
        <dbReference type="PROSITE" id="PS50033"/>
    </source>
</evidence>
<dbReference type="InterPro" id="IPR029071">
    <property type="entry name" value="Ubiquitin-like_domsf"/>
</dbReference>
<dbReference type="InterPro" id="IPR001012">
    <property type="entry name" value="UBX_dom"/>
</dbReference>
<protein>
    <submittedName>
        <fullName evidence="4">UBX domain-containing protein</fullName>
    </submittedName>
</protein>
<dbReference type="SMR" id="Q55D65"/>
<dbReference type="RefSeq" id="XP_646266.1">
    <property type="nucleotide sequence ID" value="XM_641174.1"/>
</dbReference>
<dbReference type="InParanoid" id="Q55D65"/>
<sequence length="264" mass="31784">MNIGALLWVLFLVACSFTILYEYFAPRLEKKKWDKKKFIKDNFEMNKEKSDIVDKKQKKHNSLAKENEIKRREKLLNDLLNKLVFDKNKETENNRKLGKRLIDDNENKDEMNNNNYLSETERIIKEQDIEYYKSLETDQLLKLLKEKDINDKKEEQEKLKKQKQERLQFLKLNLKPEPPIDNENSIKLLIKLPNGENIQRRFLKTDTINDIYDFIDSRDQISFKYSLATNYPKKVYKNDENIKLKSTLEELNITNLATFYLIEF</sequence>
<dbReference type="Proteomes" id="UP000002195">
    <property type="component" value="Unassembled WGS sequence"/>
</dbReference>
<evidence type="ECO:0000256" key="2">
    <source>
        <dbReference type="SAM" id="Phobius"/>
    </source>
</evidence>
<keyword evidence="2" id="KW-0812">Transmembrane</keyword>
<keyword evidence="2" id="KW-0472">Membrane</keyword>